<dbReference type="EMBL" id="VYZD01000620">
    <property type="protein sequence ID" value="NWR91610.1"/>
    <property type="molecule type" value="Genomic_DNA"/>
</dbReference>
<organism evidence="15 16">
    <name type="scientific">Furnarius figulus</name>
    <dbReference type="NCBI Taxonomy" id="463165"/>
    <lineage>
        <taxon>Eukaryota</taxon>
        <taxon>Metazoa</taxon>
        <taxon>Chordata</taxon>
        <taxon>Craniata</taxon>
        <taxon>Vertebrata</taxon>
        <taxon>Euteleostomi</taxon>
        <taxon>Archelosauria</taxon>
        <taxon>Archosauria</taxon>
        <taxon>Dinosauria</taxon>
        <taxon>Saurischia</taxon>
        <taxon>Theropoda</taxon>
        <taxon>Coelurosauria</taxon>
        <taxon>Aves</taxon>
        <taxon>Neognathae</taxon>
        <taxon>Neoaves</taxon>
        <taxon>Telluraves</taxon>
        <taxon>Australaves</taxon>
        <taxon>Passeriformes</taxon>
        <taxon>Furnariidae</taxon>
        <taxon>Furnarius</taxon>
    </lineage>
</organism>
<evidence type="ECO:0000256" key="10">
    <source>
        <dbReference type="ARBA" id="ARBA00023242"/>
    </source>
</evidence>
<dbReference type="FunFam" id="3.30.260.10:FF:000016">
    <property type="entry name" value="McKusick-Kaufman syndrome"/>
    <property type="match status" value="1"/>
</dbReference>
<dbReference type="Gene3D" id="3.30.260.10">
    <property type="entry name" value="TCP-1-like chaperonin intermediate domain"/>
    <property type="match status" value="1"/>
</dbReference>
<dbReference type="GO" id="GO:0005829">
    <property type="term" value="C:cytosol"/>
    <property type="evidence" value="ECO:0007669"/>
    <property type="project" value="UniProtKB-SubCell"/>
</dbReference>
<gene>
    <name evidence="15" type="primary">Cct2_1</name>
    <name evidence="15" type="ORF">FURFIG_R06997</name>
</gene>
<dbReference type="GO" id="GO:0060271">
    <property type="term" value="P:cilium assembly"/>
    <property type="evidence" value="ECO:0007669"/>
    <property type="project" value="InterPro"/>
</dbReference>
<evidence type="ECO:0000256" key="12">
    <source>
        <dbReference type="ARBA" id="ARBA00064363"/>
    </source>
</evidence>
<evidence type="ECO:0000256" key="1">
    <source>
        <dbReference type="ARBA" id="ARBA00004123"/>
    </source>
</evidence>
<name>A0A7K5B752_9FURN</name>
<dbReference type="GO" id="GO:0005813">
    <property type="term" value="C:centrosome"/>
    <property type="evidence" value="ECO:0007669"/>
    <property type="project" value="UniProtKB-SubCell"/>
</dbReference>
<dbReference type="AlphaFoldDB" id="A0A7K5B752"/>
<keyword evidence="10" id="KW-0539">Nucleus</keyword>
<keyword evidence="6" id="KW-0547">Nucleotide-binding</keyword>
<dbReference type="PANTHER" id="PTHR46787">
    <property type="entry name" value="SYNDROMES PUTATIVE CHAPERONIN-RELATED"/>
    <property type="match status" value="1"/>
</dbReference>
<dbReference type="GO" id="GO:0003006">
    <property type="term" value="P:developmental process involved in reproduction"/>
    <property type="evidence" value="ECO:0007669"/>
    <property type="project" value="UniProtKB-ARBA"/>
</dbReference>
<keyword evidence="5" id="KW-0963">Cytoplasm</keyword>
<dbReference type="InterPro" id="IPR002423">
    <property type="entry name" value="Cpn60/GroEL/TCP-1"/>
</dbReference>
<evidence type="ECO:0000313" key="15">
    <source>
        <dbReference type="EMBL" id="NWR91610.1"/>
    </source>
</evidence>
<evidence type="ECO:0000256" key="5">
    <source>
        <dbReference type="ARBA" id="ARBA00022490"/>
    </source>
</evidence>
<evidence type="ECO:0000256" key="2">
    <source>
        <dbReference type="ARBA" id="ARBA00004300"/>
    </source>
</evidence>
<dbReference type="GO" id="GO:0051082">
    <property type="term" value="F:unfolded protein binding"/>
    <property type="evidence" value="ECO:0007669"/>
    <property type="project" value="InterPro"/>
</dbReference>
<sequence length="580" mass="63122">MSRLEAKKPPLFFSEPLTKDTVRQSLSLLNRIFKSCYGPAGRLKQLHNGVGGCVCTTSQSSAILRHLSVSDPVLRVLTASVQNHVSRFSDCGLFTAILCCSLIESFGSLNVASCIVIKITRHLLSLCMDYLKSEACGCRVSVDFCSIETLACLVRSVLTSKPACMLNKTEVDHLTTLVLKAFLFTVPCHVEANAVLGKCVIVPVKGRRVMDSTVLPGLLIETPEIQLGKPLAVKRTDSNMIKIALFCVSMSGDGFNTEEGTIAVHCGISLEMSELNQLLNVGKQLVNDEVGLVVCQKVIHPSLKQYLKENHVMAVDRAGLSLMEPLSRMTGSKPIATIHLLSAGCYGSLKDVSIQSFGSKHFVHLIPEDTVICSLMLCNRSETAWDELKVGVLYGFQHVCETAEHVLQLTVKEPLALLGGGCTETHLASYIRHKSSNLSARTFKDLGCSKTQYRLVADGFCRSLESVALSLNRDGVEILTDTFYGHCWFVPSGFPCVSNWSDVASKCGCGIHGNTENLSLRIVQGQSCSPVIQGCPKEPSVKLTDFLTLDCFTAKYSGLQVALETANLILDLSYVIEDQN</sequence>
<evidence type="ECO:0000256" key="9">
    <source>
        <dbReference type="ARBA" id="ARBA00023212"/>
    </source>
</evidence>
<dbReference type="SUPFAM" id="SSF48592">
    <property type="entry name" value="GroEL equatorial domain-like"/>
    <property type="match status" value="1"/>
</dbReference>
<keyword evidence="9" id="KW-0206">Cytoskeleton</keyword>
<protein>
    <recommendedName>
        <fullName evidence="13">Molecular chaperone MKKS</fullName>
    </recommendedName>
    <alternativeName>
        <fullName evidence="14">McKusick-Kaufman/Bardet-Biedl syndromes putative chaperonin</fullName>
    </alternativeName>
</protein>
<feature type="non-terminal residue" evidence="15">
    <location>
        <position position="1"/>
    </location>
</feature>
<comment type="function">
    <text evidence="11">Probable molecular chaperone that assists the folding of proteins upon ATP hydrolysis. Plays a role in the assembly of BBSome, a complex involved in ciliogenesis regulating transports vesicles to the cilia. May play a role in protein processing in limb, cardiac and reproductive system development. May play a role in cytokinesis.</text>
</comment>
<comment type="caution">
    <text evidence="15">The sequence shown here is derived from an EMBL/GenBank/DDBJ whole genome shotgun (WGS) entry which is preliminary data.</text>
</comment>
<dbReference type="Proteomes" id="UP000529852">
    <property type="component" value="Unassembled WGS sequence"/>
</dbReference>
<dbReference type="Gene3D" id="3.50.7.10">
    <property type="entry name" value="GroEL"/>
    <property type="match status" value="1"/>
</dbReference>
<proteinExistence type="inferred from homology"/>
<keyword evidence="8" id="KW-0143">Chaperone</keyword>
<dbReference type="InterPro" id="IPR027410">
    <property type="entry name" value="TCP-1-like_intermed_sf"/>
</dbReference>
<keyword evidence="16" id="KW-1185">Reference proteome</keyword>
<evidence type="ECO:0000256" key="6">
    <source>
        <dbReference type="ARBA" id="ARBA00022741"/>
    </source>
</evidence>
<dbReference type="Pfam" id="PF00118">
    <property type="entry name" value="Cpn60_TCP1"/>
    <property type="match status" value="1"/>
</dbReference>
<accession>A0A7K5B752</accession>
<dbReference type="GO" id="GO:0048731">
    <property type="term" value="P:system development"/>
    <property type="evidence" value="ECO:0007669"/>
    <property type="project" value="UniProtKB-ARBA"/>
</dbReference>
<dbReference type="PANTHER" id="PTHR46787:SF1">
    <property type="entry name" value="MOLECULAR CHAPERONE MKKS"/>
    <property type="match status" value="1"/>
</dbReference>
<evidence type="ECO:0000256" key="8">
    <source>
        <dbReference type="ARBA" id="ARBA00023186"/>
    </source>
</evidence>
<evidence type="ECO:0000313" key="16">
    <source>
        <dbReference type="Proteomes" id="UP000529852"/>
    </source>
</evidence>
<dbReference type="Gene3D" id="1.10.560.10">
    <property type="entry name" value="GroEL-like equatorial domain"/>
    <property type="match status" value="1"/>
</dbReference>
<feature type="non-terminal residue" evidence="15">
    <location>
        <position position="580"/>
    </location>
</feature>
<dbReference type="GO" id="GO:0005634">
    <property type="term" value="C:nucleus"/>
    <property type="evidence" value="ECO:0007669"/>
    <property type="project" value="UniProtKB-SubCell"/>
</dbReference>
<comment type="similarity">
    <text evidence="4">Belongs to the TCP-1 chaperonin family.</text>
</comment>
<keyword evidence="7" id="KW-0067">ATP-binding</keyword>
<reference evidence="15 16" key="1">
    <citation type="submission" date="2019-09" db="EMBL/GenBank/DDBJ databases">
        <title>Bird 10,000 Genomes (B10K) Project - Family phase.</title>
        <authorList>
            <person name="Zhang G."/>
        </authorList>
    </citation>
    <scope>NUCLEOTIDE SEQUENCE [LARGE SCALE GENOMIC DNA]</scope>
    <source>
        <strain evidence="15">B10K-DU-003-06</strain>
    </source>
</reference>
<evidence type="ECO:0000256" key="11">
    <source>
        <dbReference type="ARBA" id="ARBA00059081"/>
    </source>
</evidence>
<evidence type="ECO:0000256" key="3">
    <source>
        <dbReference type="ARBA" id="ARBA00004514"/>
    </source>
</evidence>
<dbReference type="InterPro" id="IPR028790">
    <property type="entry name" value="MKKS"/>
</dbReference>
<dbReference type="GO" id="GO:0051131">
    <property type="term" value="P:chaperone-mediated protein complex assembly"/>
    <property type="evidence" value="ECO:0007669"/>
    <property type="project" value="TreeGrafter"/>
</dbReference>
<dbReference type="GO" id="GO:0048513">
    <property type="term" value="P:animal organ development"/>
    <property type="evidence" value="ECO:0007669"/>
    <property type="project" value="UniProtKB-ARBA"/>
</dbReference>
<dbReference type="GO" id="GO:0006457">
    <property type="term" value="P:protein folding"/>
    <property type="evidence" value="ECO:0007669"/>
    <property type="project" value="InterPro"/>
</dbReference>
<dbReference type="InterPro" id="IPR027409">
    <property type="entry name" value="GroEL-like_apical_dom_sf"/>
</dbReference>
<evidence type="ECO:0000256" key="7">
    <source>
        <dbReference type="ARBA" id="ARBA00022840"/>
    </source>
</evidence>
<comment type="subcellular location">
    <subcellularLocation>
        <location evidence="2">Cytoplasm</location>
        <location evidence="2">Cytoskeleton</location>
        <location evidence="2">Microtubule organizing center</location>
        <location evidence="2">Centrosome</location>
    </subcellularLocation>
    <subcellularLocation>
        <location evidence="3">Cytoplasm</location>
        <location evidence="3">Cytosol</location>
    </subcellularLocation>
    <subcellularLocation>
        <location evidence="1">Nucleus</location>
    </subcellularLocation>
</comment>
<comment type="subunit">
    <text evidence="12">Component of a complex composed at least of MKKS, BBS10, BBS12, TCP1, CCT2, CCT3, CCT4, CCT5 and CCT8. Interacts with STUB1. Interacts with BBS2 (via coiled coil domain). Interacts with CCDC28B. Interacts with BBS12. Interacts with SMARCC1, a component of the SWI/SNF complexes; the interaction takes place predominantly in the cytoplasm and may modulate SMARCC1 location. Interacts with DLEC1.</text>
</comment>
<dbReference type="SUPFAM" id="SSF52029">
    <property type="entry name" value="GroEL apical domain-like"/>
    <property type="match status" value="1"/>
</dbReference>
<dbReference type="InterPro" id="IPR027413">
    <property type="entry name" value="GROEL-like_equatorial_sf"/>
</dbReference>
<evidence type="ECO:0000256" key="13">
    <source>
        <dbReference type="ARBA" id="ARBA00070698"/>
    </source>
</evidence>
<dbReference type="GO" id="GO:0005524">
    <property type="term" value="F:ATP binding"/>
    <property type="evidence" value="ECO:0007669"/>
    <property type="project" value="UniProtKB-KW"/>
</dbReference>
<evidence type="ECO:0000256" key="4">
    <source>
        <dbReference type="ARBA" id="ARBA00008020"/>
    </source>
</evidence>
<dbReference type="GO" id="GO:1902636">
    <property type="term" value="C:kinociliary basal body"/>
    <property type="evidence" value="ECO:0007669"/>
    <property type="project" value="TreeGrafter"/>
</dbReference>
<evidence type="ECO:0000256" key="14">
    <source>
        <dbReference type="ARBA" id="ARBA00081955"/>
    </source>
</evidence>